<organism evidence="1 2">
    <name type="scientific">Neiella marina</name>
    <dbReference type="NCBI Taxonomy" id="508461"/>
    <lineage>
        <taxon>Bacteria</taxon>
        <taxon>Pseudomonadati</taxon>
        <taxon>Pseudomonadota</taxon>
        <taxon>Gammaproteobacteria</taxon>
        <taxon>Alteromonadales</taxon>
        <taxon>Echinimonadaceae</taxon>
        <taxon>Neiella</taxon>
    </lineage>
</organism>
<dbReference type="OrthoDB" id="5604578at2"/>
<evidence type="ECO:0008006" key="3">
    <source>
        <dbReference type="Google" id="ProtNLM"/>
    </source>
</evidence>
<comment type="caution">
    <text evidence="1">The sequence shown here is derived from an EMBL/GenBank/DDBJ whole genome shotgun (WGS) entry which is preliminary data.</text>
</comment>
<dbReference type="Pfam" id="PF11697">
    <property type="entry name" value="DUF3293"/>
    <property type="match status" value="1"/>
</dbReference>
<keyword evidence="2" id="KW-1185">Reference proteome</keyword>
<sequence length="133" mass="15291">MKTTWQLYSDTVFWVLQTLPEHVSGFIVTAHNPLGRLCEPAANRLADNLLLAELEQRQHRFRRIIGCSPDLTHQEAGWFVFADLNEGIRLAKCFEQNAVYWVEQGELSLHPCLLTQHQNTALGQLSHRLWLAT</sequence>
<dbReference type="Proteomes" id="UP000619743">
    <property type="component" value="Unassembled WGS sequence"/>
</dbReference>
<dbReference type="AlphaFoldDB" id="A0A8J2U989"/>
<protein>
    <recommendedName>
        <fullName evidence="3">DUF3293 domain-containing protein</fullName>
    </recommendedName>
</protein>
<reference evidence="2" key="1">
    <citation type="journal article" date="2019" name="Int. J. Syst. Evol. Microbiol.">
        <title>The Global Catalogue of Microorganisms (GCM) 10K type strain sequencing project: providing services to taxonomists for standard genome sequencing and annotation.</title>
        <authorList>
            <consortium name="The Broad Institute Genomics Platform"/>
            <consortium name="The Broad Institute Genome Sequencing Center for Infectious Disease"/>
            <person name="Wu L."/>
            <person name="Ma J."/>
        </authorList>
    </citation>
    <scope>NUCLEOTIDE SEQUENCE [LARGE SCALE GENOMIC DNA]</scope>
    <source>
        <strain evidence="2">CGMCC 1.10130</strain>
    </source>
</reference>
<dbReference type="EMBL" id="BMDX01000023">
    <property type="protein sequence ID" value="GGA87981.1"/>
    <property type="molecule type" value="Genomic_DNA"/>
</dbReference>
<evidence type="ECO:0000313" key="1">
    <source>
        <dbReference type="EMBL" id="GGA87981.1"/>
    </source>
</evidence>
<evidence type="ECO:0000313" key="2">
    <source>
        <dbReference type="Proteomes" id="UP000619743"/>
    </source>
</evidence>
<dbReference type="InterPro" id="IPR021710">
    <property type="entry name" value="DUF3293"/>
</dbReference>
<accession>A0A8J2U989</accession>
<proteinExistence type="predicted"/>
<dbReference type="RefSeq" id="WP_158100648.1">
    <property type="nucleotide sequence ID" value="NZ_BMDX01000023.1"/>
</dbReference>
<name>A0A8J2U989_9GAMM</name>
<gene>
    <name evidence="1" type="ORF">GCM10011369_32610</name>
</gene>